<evidence type="ECO:0000259" key="14">
    <source>
        <dbReference type="PROSITE" id="PS51103"/>
    </source>
</evidence>
<feature type="domain" description="PTS EIIB type-1" evidence="13">
    <location>
        <begin position="4"/>
        <end position="87"/>
    </location>
</feature>
<dbReference type="InterPro" id="IPR036878">
    <property type="entry name" value="Glu_permease_IIB"/>
</dbReference>
<keyword evidence="6" id="KW-0598">Phosphotransferase system</keyword>
<evidence type="ECO:0000259" key="13">
    <source>
        <dbReference type="PROSITE" id="PS51098"/>
    </source>
</evidence>
<name>A0A0J9BM34_9FIRM</name>
<dbReference type="SUPFAM" id="SSF55604">
    <property type="entry name" value="Glucose permease domain IIB"/>
    <property type="match status" value="1"/>
</dbReference>
<dbReference type="PANTHER" id="PTHR30175:SF7">
    <property type="entry name" value="NEGATIVE REGULATOR OF SACY ACTIVITY"/>
    <property type="match status" value="1"/>
</dbReference>
<evidence type="ECO:0000256" key="11">
    <source>
        <dbReference type="PROSITE-ProRule" id="PRU00421"/>
    </source>
</evidence>
<dbReference type="GO" id="GO:0005886">
    <property type="term" value="C:plasma membrane"/>
    <property type="evidence" value="ECO:0007669"/>
    <property type="project" value="UniProtKB-SubCell"/>
</dbReference>
<feature type="transmembrane region" description="Helical" evidence="12">
    <location>
        <begin position="442"/>
        <end position="461"/>
    </location>
</feature>
<dbReference type="GeneID" id="93163705"/>
<keyword evidence="5" id="KW-0808">Transferase</keyword>
<evidence type="ECO:0000256" key="6">
    <source>
        <dbReference type="ARBA" id="ARBA00022683"/>
    </source>
</evidence>
<feature type="transmembrane region" description="Helical" evidence="12">
    <location>
        <begin position="112"/>
        <end position="133"/>
    </location>
</feature>
<dbReference type="FunFam" id="3.30.1360.60:FF:000001">
    <property type="entry name" value="PTS system glucose-specific IIBC component PtsG"/>
    <property type="match status" value="1"/>
</dbReference>
<dbReference type="PATRIC" id="fig|742734.4.peg.244"/>
<dbReference type="InterPro" id="IPR050558">
    <property type="entry name" value="PTS_Sugar-Specific_Components"/>
</dbReference>
<dbReference type="GO" id="GO:0009401">
    <property type="term" value="P:phosphoenolpyruvate-dependent sugar phosphotransferase system"/>
    <property type="evidence" value="ECO:0007669"/>
    <property type="project" value="UniProtKB-KW"/>
</dbReference>
<keyword evidence="8" id="KW-0418">Kinase</keyword>
<accession>A0A0J9BM34</accession>
<feature type="transmembrane region" description="Helical" evidence="12">
    <location>
        <begin position="342"/>
        <end position="361"/>
    </location>
</feature>
<dbReference type="Pfam" id="PF02378">
    <property type="entry name" value="PTS_EIIC"/>
    <property type="match status" value="1"/>
</dbReference>
<evidence type="ECO:0000256" key="3">
    <source>
        <dbReference type="ARBA" id="ARBA00022475"/>
    </source>
</evidence>
<keyword evidence="2" id="KW-0813">Transport</keyword>
<keyword evidence="3" id="KW-1003">Cell membrane</keyword>
<evidence type="ECO:0000313" key="16">
    <source>
        <dbReference type="Proteomes" id="UP000037392"/>
    </source>
</evidence>
<dbReference type="InterPro" id="IPR001996">
    <property type="entry name" value="PTS_IIB_1"/>
</dbReference>
<evidence type="ECO:0000256" key="8">
    <source>
        <dbReference type="ARBA" id="ARBA00022777"/>
    </source>
</evidence>
<evidence type="ECO:0000313" key="15">
    <source>
        <dbReference type="EMBL" id="KMW13304.1"/>
    </source>
</evidence>
<evidence type="ECO:0008006" key="17">
    <source>
        <dbReference type="Google" id="ProtNLM"/>
    </source>
</evidence>
<keyword evidence="9 12" id="KW-1133">Transmembrane helix</keyword>
<reference evidence="15 16" key="1">
    <citation type="submission" date="2011-04" db="EMBL/GenBank/DDBJ databases">
        <title>The Genome Sequence of Clostridium citroniae WAL-19142.</title>
        <authorList>
            <consortium name="The Broad Institute Genome Sequencing Platform"/>
            <person name="Earl A."/>
            <person name="Ward D."/>
            <person name="Feldgarden M."/>
            <person name="Gevers D."/>
            <person name="Warren Y.A."/>
            <person name="Tyrrell K.L."/>
            <person name="Citron D.M."/>
            <person name="Goldstein E.J."/>
            <person name="Daigneault M."/>
            <person name="Allen-Vercoe E."/>
            <person name="Young S.K."/>
            <person name="Zeng Q."/>
            <person name="Gargeya S."/>
            <person name="Fitzgerald M."/>
            <person name="Haas B."/>
            <person name="Abouelleil A."/>
            <person name="Alvarado L."/>
            <person name="Arachchi H.M."/>
            <person name="Berlin A."/>
            <person name="Brown A."/>
            <person name="Chapman S.B."/>
            <person name="Chen Z."/>
            <person name="Dunbar C."/>
            <person name="Freedman E."/>
            <person name="Gearin G."/>
            <person name="Gellesch M."/>
            <person name="Goldberg J."/>
            <person name="Griggs A."/>
            <person name="Gujja S."/>
            <person name="Heilman E.R."/>
            <person name="Heiman D."/>
            <person name="Howarth C."/>
            <person name="Larson L."/>
            <person name="Lui A."/>
            <person name="MacDonald P.J."/>
            <person name="Mehta T."/>
            <person name="Montmayeur A."/>
            <person name="Murphy C."/>
            <person name="Neiman D."/>
            <person name="Pearson M."/>
            <person name="Priest M."/>
            <person name="Roberts A."/>
            <person name="Saif S."/>
            <person name="Shea T."/>
            <person name="Shenoy N."/>
            <person name="Sisk P."/>
            <person name="Stolte C."/>
            <person name="Sykes S."/>
            <person name="White J."/>
            <person name="Yandava C."/>
            <person name="Wortman J."/>
            <person name="Nusbaum C."/>
            <person name="Birren B."/>
        </authorList>
    </citation>
    <scope>NUCLEOTIDE SEQUENCE [LARGE SCALE GENOMIC DNA]</scope>
    <source>
        <strain evidence="15 16">WAL-19142</strain>
    </source>
</reference>
<evidence type="ECO:0000256" key="12">
    <source>
        <dbReference type="SAM" id="Phobius"/>
    </source>
</evidence>
<dbReference type="PROSITE" id="PS51103">
    <property type="entry name" value="PTS_EIIC_TYPE_1"/>
    <property type="match status" value="1"/>
</dbReference>
<dbReference type="GO" id="GO:0008982">
    <property type="term" value="F:protein-N(PI)-phosphohistidine-sugar phosphotransferase activity"/>
    <property type="evidence" value="ECO:0007669"/>
    <property type="project" value="InterPro"/>
</dbReference>
<sequence>MDYRKMASQLLPLIGGKENVSKATHCVTRLRLILADNTKYDKKALEELDGVKGVFFNSGQLQIIYGTKTVDAVYEEFLIMTGLGESTVAEVKEEGTEDLKPLQKAFKIFSDIFVPIIPAFVGAAMIVGIKSLLTTAGLFGLEGSLADQSKLVADFAACLNIIAATFTFLPVLITYSAVKRFGGNPILGIVLGCIMIHPGLMDANAVAAGAVPQYWSLLGIQTPIVGFQGGVFSAILVSWFLARTEKVLQKHVPQVVSFIVVPSVTLLISGLALFLVFGPLGNLIGHGLGIVTDFLYNRCGIVGAFAFAALLQPLVITGTHHAIQGIEASLVANTGFNYIQPLWSVSIIAQGGACIGMYLLAKKRSKDREIAMSSFFPTLFGVSEPAIFAVNIKDSMIPFICAITGAGIGGAVMKLLDVKAIGFALTGLPGLTIVYPPVLAGYIIGNLAAFALPIVFILVCAKAGKLGNKQP</sequence>
<feature type="transmembrane region" description="Helical" evidence="12">
    <location>
        <begin position="181"/>
        <end position="200"/>
    </location>
</feature>
<organism evidence="15 16">
    <name type="scientific">[Clostridium] citroniae WAL-19142</name>
    <dbReference type="NCBI Taxonomy" id="742734"/>
    <lineage>
        <taxon>Bacteria</taxon>
        <taxon>Bacillati</taxon>
        <taxon>Bacillota</taxon>
        <taxon>Clostridia</taxon>
        <taxon>Lachnospirales</taxon>
        <taxon>Lachnospiraceae</taxon>
        <taxon>Enterocloster</taxon>
    </lineage>
</organism>
<dbReference type="Proteomes" id="UP000037392">
    <property type="component" value="Unassembled WGS sequence"/>
</dbReference>
<dbReference type="CDD" id="cd00212">
    <property type="entry name" value="PTS_IIB_glc"/>
    <property type="match status" value="1"/>
</dbReference>
<evidence type="ECO:0000256" key="9">
    <source>
        <dbReference type="ARBA" id="ARBA00022989"/>
    </source>
</evidence>
<feature type="transmembrane region" description="Helical" evidence="12">
    <location>
        <begin position="153"/>
        <end position="174"/>
    </location>
</feature>
<dbReference type="RefSeq" id="WP_048929029.1">
    <property type="nucleotide sequence ID" value="NZ_KQ235875.1"/>
</dbReference>
<dbReference type="PROSITE" id="PS01035">
    <property type="entry name" value="PTS_EIIB_TYPE_1_CYS"/>
    <property type="match status" value="1"/>
</dbReference>
<dbReference type="PANTHER" id="PTHR30175">
    <property type="entry name" value="PHOSPHOTRANSFERASE SYSTEM TRANSPORT PROTEIN"/>
    <property type="match status" value="1"/>
</dbReference>
<feature type="transmembrane region" description="Helical" evidence="12">
    <location>
        <begin position="396"/>
        <end position="413"/>
    </location>
</feature>
<dbReference type="GO" id="GO:0015771">
    <property type="term" value="P:trehalose transport"/>
    <property type="evidence" value="ECO:0007669"/>
    <property type="project" value="TreeGrafter"/>
</dbReference>
<dbReference type="Pfam" id="PF00367">
    <property type="entry name" value="PTS_EIIB"/>
    <property type="match status" value="1"/>
</dbReference>
<keyword evidence="4" id="KW-0762">Sugar transport</keyword>
<feature type="transmembrane region" description="Helical" evidence="12">
    <location>
        <begin position="220"/>
        <end position="242"/>
    </location>
</feature>
<protein>
    <recommendedName>
        <fullName evidence="17">PTS system protein</fullName>
    </recommendedName>
</protein>
<gene>
    <name evidence="15" type="ORF">HMPREF9470_00225</name>
</gene>
<dbReference type="NCBIfam" id="TIGR00826">
    <property type="entry name" value="EIIB_glc"/>
    <property type="match status" value="1"/>
</dbReference>
<evidence type="ECO:0000256" key="1">
    <source>
        <dbReference type="ARBA" id="ARBA00004651"/>
    </source>
</evidence>
<dbReference type="InterPro" id="IPR013013">
    <property type="entry name" value="PTS_EIIC_1"/>
</dbReference>
<evidence type="ECO:0000256" key="7">
    <source>
        <dbReference type="ARBA" id="ARBA00022692"/>
    </source>
</evidence>
<evidence type="ECO:0000256" key="2">
    <source>
        <dbReference type="ARBA" id="ARBA00022448"/>
    </source>
</evidence>
<dbReference type="GO" id="GO:0016301">
    <property type="term" value="F:kinase activity"/>
    <property type="evidence" value="ECO:0007669"/>
    <property type="project" value="UniProtKB-KW"/>
</dbReference>
<dbReference type="Gene3D" id="3.30.1360.60">
    <property type="entry name" value="Glucose permease domain IIB"/>
    <property type="match status" value="1"/>
</dbReference>
<dbReference type="InterPro" id="IPR018113">
    <property type="entry name" value="PTrfase_EIIB_Cys"/>
</dbReference>
<dbReference type="OrthoDB" id="92465at2"/>
<feature type="transmembrane region" description="Helical" evidence="12">
    <location>
        <begin position="254"/>
        <end position="277"/>
    </location>
</feature>
<dbReference type="GO" id="GO:0090589">
    <property type="term" value="F:protein-phosphocysteine-trehalose phosphotransferase system transporter activity"/>
    <property type="evidence" value="ECO:0007669"/>
    <property type="project" value="TreeGrafter"/>
</dbReference>
<dbReference type="EMBL" id="ADLK01000045">
    <property type="protein sequence ID" value="KMW13304.1"/>
    <property type="molecule type" value="Genomic_DNA"/>
</dbReference>
<feature type="domain" description="PTS EIIC type-1" evidence="14">
    <location>
        <begin position="107"/>
        <end position="471"/>
    </location>
</feature>
<dbReference type="InterPro" id="IPR003352">
    <property type="entry name" value="PTS_EIIC"/>
</dbReference>
<evidence type="ECO:0000256" key="4">
    <source>
        <dbReference type="ARBA" id="ARBA00022597"/>
    </source>
</evidence>
<evidence type="ECO:0000256" key="5">
    <source>
        <dbReference type="ARBA" id="ARBA00022679"/>
    </source>
</evidence>
<keyword evidence="10 12" id="KW-0472">Membrane</keyword>
<comment type="subcellular location">
    <subcellularLocation>
        <location evidence="1">Cell membrane</location>
        <topology evidence="1">Multi-pass membrane protein</topology>
    </subcellularLocation>
</comment>
<dbReference type="AlphaFoldDB" id="A0A0J9BM34"/>
<dbReference type="PROSITE" id="PS51098">
    <property type="entry name" value="PTS_EIIB_TYPE_1"/>
    <property type="match status" value="1"/>
</dbReference>
<keyword evidence="7 12" id="KW-0812">Transmembrane</keyword>
<feature type="active site" description="Phosphocysteine intermediate; for EIIB activity" evidence="11">
    <location>
        <position position="26"/>
    </location>
</feature>
<comment type="caution">
    <text evidence="15">The sequence shown here is derived from an EMBL/GenBank/DDBJ whole genome shotgun (WGS) entry which is preliminary data.</text>
</comment>
<proteinExistence type="predicted"/>
<evidence type="ECO:0000256" key="10">
    <source>
        <dbReference type="ARBA" id="ARBA00023136"/>
    </source>
</evidence>